<dbReference type="EMBL" id="AP028654">
    <property type="protein sequence ID" value="BEP28776.1"/>
    <property type="molecule type" value="Genomic_DNA"/>
</dbReference>
<dbReference type="Gene3D" id="3.40.50.2300">
    <property type="match status" value="1"/>
</dbReference>
<evidence type="ECO:0000259" key="5">
    <source>
        <dbReference type="PROSITE" id="PS50110"/>
    </source>
</evidence>
<dbReference type="AlphaFoldDB" id="A0AAU9ENA1"/>
<dbReference type="RefSeq" id="WP_338537081.1">
    <property type="nucleotide sequence ID" value="NZ_AP028654.1"/>
</dbReference>
<accession>A0AAU9ENA1</accession>
<dbReference type="Proteomes" id="UP001321786">
    <property type="component" value="Chromosome"/>
</dbReference>
<dbReference type="PROSITE" id="PS50110">
    <property type="entry name" value="RESPONSE_REGULATORY"/>
    <property type="match status" value="1"/>
</dbReference>
<gene>
    <name evidence="6" type="ORF">HLPR_11070</name>
</gene>
<proteinExistence type="predicted"/>
<dbReference type="InterPro" id="IPR050595">
    <property type="entry name" value="Bact_response_regulator"/>
</dbReference>
<evidence type="ECO:0000313" key="6">
    <source>
        <dbReference type="EMBL" id="BEP28776.1"/>
    </source>
</evidence>
<name>A0AAU9ENA1_9FIRM</name>
<reference evidence="6 7" key="1">
    <citation type="submission" date="2023-08" db="EMBL/GenBank/DDBJ databases">
        <title>Helicovermis profunda gen. nov., sp. nov., a novel mesophilic, fermentative bacterium within the Bacillota from a deep-sea hydrothermal vent chimney.</title>
        <authorList>
            <person name="Miyazaki U."/>
            <person name="Mizutani D."/>
            <person name="Hashimoto Y."/>
            <person name="Tame A."/>
            <person name="Sawayama S."/>
            <person name="Miyazaki J."/>
            <person name="Takai K."/>
            <person name="Nakagawa S."/>
        </authorList>
    </citation>
    <scope>NUCLEOTIDE SEQUENCE [LARGE SCALE GENOMIC DNA]</scope>
    <source>
        <strain evidence="6 7">S502</strain>
    </source>
</reference>
<dbReference type="PANTHER" id="PTHR44591">
    <property type="entry name" value="STRESS RESPONSE REGULATOR PROTEIN 1"/>
    <property type="match status" value="1"/>
</dbReference>
<dbReference type="KEGG" id="hprf:HLPR_11070"/>
<organism evidence="6 7">
    <name type="scientific">Helicovermis profundi</name>
    <dbReference type="NCBI Taxonomy" id="3065157"/>
    <lineage>
        <taxon>Bacteria</taxon>
        <taxon>Bacillati</taxon>
        <taxon>Bacillota</taxon>
        <taxon>Clostridia</taxon>
        <taxon>Helicovermis</taxon>
    </lineage>
</organism>
<keyword evidence="2" id="KW-0597">Phosphoprotein</keyword>
<comment type="function">
    <text evidence="3">May play the central regulatory role in sporulation. It may be an element of the effector pathway responsible for the activation of sporulation genes in response to nutritional stress. Spo0A may act in concert with spo0H (a sigma factor) to control the expression of some genes that are critical to the sporulation process.</text>
</comment>
<dbReference type="InterPro" id="IPR001789">
    <property type="entry name" value="Sig_transdc_resp-reg_receiver"/>
</dbReference>
<dbReference type="SUPFAM" id="SSF52172">
    <property type="entry name" value="CheY-like"/>
    <property type="match status" value="1"/>
</dbReference>
<evidence type="ECO:0000313" key="7">
    <source>
        <dbReference type="Proteomes" id="UP001321786"/>
    </source>
</evidence>
<comment type="caution">
    <text evidence="4">Lacks conserved residue(s) required for the propagation of feature annotation.</text>
</comment>
<protein>
    <recommendedName>
        <fullName evidence="1">Stage 0 sporulation protein A homolog</fullName>
    </recommendedName>
</protein>
<dbReference type="Pfam" id="PF00072">
    <property type="entry name" value="Response_reg"/>
    <property type="match status" value="1"/>
</dbReference>
<dbReference type="InterPro" id="IPR011006">
    <property type="entry name" value="CheY-like_superfamily"/>
</dbReference>
<dbReference type="CDD" id="cd00156">
    <property type="entry name" value="REC"/>
    <property type="match status" value="1"/>
</dbReference>
<dbReference type="GO" id="GO:0000160">
    <property type="term" value="P:phosphorelay signal transduction system"/>
    <property type="evidence" value="ECO:0007669"/>
    <property type="project" value="InterPro"/>
</dbReference>
<feature type="domain" description="Response regulatory" evidence="5">
    <location>
        <begin position="2"/>
        <end position="117"/>
    </location>
</feature>
<evidence type="ECO:0000256" key="3">
    <source>
        <dbReference type="ARBA" id="ARBA00024867"/>
    </source>
</evidence>
<evidence type="ECO:0000256" key="1">
    <source>
        <dbReference type="ARBA" id="ARBA00018672"/>
    </source>
</evidence>
<dbReference type="PANTHER" id="PTHR44591:SF3">
    <property type="entry name" value="RESPONSE REGULATORY DOMAIN-CONTAINING PROTEIN"/>
    <property type="match status" value="1"/>
</dbReference>
<evidence type="ECO:0000256" key="2">
    <source>
        <dbReference type="ARBA" id="ARBA00022553"/>
    </source>
</evidence>
<evidence type="ECO:0000256" key="4">
    <source>
        <dbReference type="PROSITE-ProRule" id="PRU00169"/>
    </source>
</evidence>
<keyword evidence="7" id="KW-1185">Reference proteome</keyword>
<sequence length="118" mass="13731">MNILHLEYSGMYRMIIKDMIIKSGNVSFDSKKGSELFKILALNDIDLIITGTELSDMTGEDIVHEVKNSKFSNIPIIVISANEYDETIERFPNLHVDDYLQKQTLDFDRFCECIERYE</sequence>